<evidence type="ECO:0000313" key="1">
    <source>
        <dbReference type="EMBL" id="QCD79626.1"/>
    </source>
</evidence>
<gene>
    <name evidence="1" type="ORF">DEO72_LG1g3272</name>
</gene>
<organism evidence="1 2">
    <name type="scientific">Vigna unguiculata</name>
    <name type="common">Cowpea</name>
    <dbReference type="NCBI Taxonomy" id="3917"/>
    <lineage>
        <taxon>Eukaryota</taxon>
        <taxon>Viridiplantae</taxon>
        <taxon>Streptophyta</taxon>
        <taxon>Embryophyta</taxon>
        <taxon>Tracheophyta</taxon>
        <taxon>Spermatophyta</taxon>
        <taxon>Magnoliopsida</taxon>
        <taxon>eudicotyledons</taxon>
        <taxon>Gunneridae</taxon>
        <taxon>Pentapetalae</taxon>
        <taxon>rosids</taxon>
        <taxon>fabids</taxon>
        <taxon>Fabales</taxon>
        <taxon>Fabaceae</taxon>
        <taxon>Papilionoideae</taxon>
        <taxon>50 kb inversion clade</taxon>
        <taxon>NPAAA clade</taxon>
        <taxon>indigoferoid/millettioid clade</taxon>
        <taxon>Phaseoleae</taxon>
        <taxon>Vigna</taxon>
    </lineage>
</organism>
<protein>
    <submittedName>
        <fullName evidence="1">Uncharacterized protein</fullName>
    </submittedName>
</protein>
<keyword evidence="2" id="KW-1185">Reference proteome</keyword>
<dbReference type="EMBL" id="CP039345">
    <property type="protein sequence ID" value="QCD79626.1"/>
    <property type="molecule type" value="Genomic_DNA"/>
</dbReference>
<dbReference type="AlphaFoldDB" id="A0A4D6KNF5"/>
<reference evidence="1 2" key="1">
    <citation type="submission" date="2019-04" db="EMBL/GenBank/DDBJ databases">
        <title>An improved genome assembly and genetic linkage map for asparagus bean, Vigna unguiculata ssp. sesquipedialis.</title>
        <authorList>
            <person name="Xia Q."/>
            <person name="Zhang R."/>
            <person name="Dong Y."/>
        </authorList>
    </citation>
    <scope>NUCLEOTIDE SEQUENCE [LARGE SCALE GENOMIC DNA]</scope>
    <source>
        <tissue evidence="1">Leaf</tissue>
    </source>
</reference>
<evidence type="ECO:0000313" key="2">
    <source>
        <dbReference type="Proteomes" id="UP000501690"/>
    </source>
</evidence>
<accession>A0A4D6KNF5</accession>
<sequence length="72" mass="7784">MFNIPPPKEILTLVVHAQLPRQPPQPSQFPSADSNPKETVLIPNTQYSSLQHSVSALAPGGQTPCRQAVLTI</sequence>
<proteinExistence type="predicted"/>
<name>A0A4D6KNF5_VIGUN</name>
<dbReference type="Proteomes" id="UP000501690">
    <property type="component" value="Linkage Group LG1"/>
</dbReference>